<organism evidence="2 3">
    <name type="scientific">Trichoderma cornu-damae</name>
    <dbReference type="NCBI Taxonomy" id="654480"/>
    <lineage>
        <taxon>Eukaryota</taxon>
        <taxon>Fungi</taxon>
        <taxon>Dikarya</taxon>
        <taxon>Ascomycota</taxon>
        <taxon>Pezizomycotina</taxon>
        <taxon>Sordariomycetes</taxon>
        <taxon>Hypocreomycetidae</taxon>
        <taxon>Hypocreales</taxon>
        <taxon>Hypocreaceae</taxon>
        <taxon>Trichoderma</taxon>
    </lineage>
</organism>
<feature type="signal peptide" evidence="1">
    <location>
        <begin position="1"/>
        <end position="16"/>
    </location>
</feature>
<proteinExistence type="predicted"/>
<protein>
    <recommendedName>
        <fullName evidence="4">SSCRP protein</fullName>
    </recommendedName>
</protein>
<evidence type="ECO:0000256" key="1">
    <source>
        <dbReference type="SAM" id="SignalP"/>
    </source>
</evidence>
<comment type="caution">
    <text evidence="2">The sequence shown here is derived from an EMBL/GenBank/DDBJ whole genome shotgun (WGS) entry which is preliminary data.</text>
</comment>
<dbReference type="EMBL" id="JAIWOZ010000004">
    <property type="protein sequence ID" value="KAH6606457.1"/>
    <property type="molecule type" value="Genomic_DNA"/>
</dbReference>
<name>A0A9P8TVX1_9HYPO</name>
<evidence type="ECO:0008006" key="4">
    <source>
        <dbReference type="Google" id="ProtNLM"/>
    </source>
</evidence>
<keyword evidence="3" id="KW-1185">Reference proteome</keyword>
<reference evidence="2" key="1">
    <citation type="submission" date="2021-08" db="EMBL/GenBank/DDBJ databases">
        <title>Chromosome-Level Trichoderma cornu-damae using Hi-C Data.</title>
        <authorList>
            <person name="Kim C.S."/>
        </authorList>
    </citation>
    <scope>NUCLEOTIDE SEQUENCE</scope>
    <source>
        <strain evidence="2">KA19-0412C</strain>
    </source>
</reference>
<dbReference type="AlphaFoldDB" id="A0A9P8TVX1"/>
<gene>
    <name evidence="2" type="ORF">Trco_005610</name>
</gene>
<sequence length="99" mass="10289">MKASAIYVFLITGTLAAVGNVDITAREPDASSLCGELGVMTVNTSELPSNVAPGDVRMCAKHPQGRDRTLDISEGASLAPAYVNEYGTADNASMSSMHV</sequence>
<keyword evidence="1" id="KW-0732">Signal</keyword>
<evidence type="ECO:0000313" key="3">
    <source>
        <dbReference type="Proteomes" id="UP000827724"/>
    </source>
</evidence>
<evidence type="ECO:0000313" key="2">
    <source>
        <dbReference type="EMBL" id="KAH6606457.1"/>
    </source>
</evidence>
<feature type="chain" id="PRO_5040273954" description="SSCRP protein" evidence="1">
    <location>
        <begin position="17"/>
        <end position="99"/>
    </location>
</feature>
<dbReference type="OrthoDB" id="3660930at2759"/>
<accession>A0A9P8TVX1</accession>
<dbReference type="Proteomes" id="UP000827724">
    <property type="component" value="Unassembled WGS sequence"/>
</dbReference>